<dbReference type="AlphaFoldDB" id="A0A3G1KP23"/>
<dbReference type="InterPro" id="IPR017582">
    <property type="entry name" value="SelU"/>
</dbReference>
<proteinExistence type="predicted"/>
<dbReference type="SMART" id="SM00450">
    <property type="entry name" value="RHOD"/>
    <property type="match status" value="1"/>
</dbReference>
<dbReference type="InterPro" id="IPR036873">
    <property type="entry name" value="Rhodanese-like_dom_sf"/>
</dbReference>
<evidence type="ECO:0000313" key="3">
    <source>
        <dbReference type="EMBL" id="ATW24223.1"/>
    </source>
</evidence>
<feature type="domain" description="Rhodanese" evidence="2">
    <location>
        <begin position="12"/>
        <end position="136"/>
    </location>
</feature>
<protein>
    <submittedName>
        <fullName evidence="3">tRNA 2-selenouridine(34) synthase MnmH</fullName>
    </submittedName>
</protein>
<evidence type="ECO:0000259" key="2">
    <source>
        <dbReference type="PROSITE" id="PS50206"/>
    </source>
</evidence>
<dbReference type="PANTHER" id="PTHR30401">
    <property type="entry name" value="TRNA 2-SELENOURIDINE SYNTHASE"/>
    <property type="match status" value="1"/>
</dbReference>
<dbReference type="Pfam" id="PF00581">
    <property type="entry name" value="Rhodanese"/>
    <property type="match status" value="1"/>
</dbReference>
<dbReference type="SUPFAM" id="SSF52540">
    <property type="entry name" value="P-loop containing nucleoside triphosphate hydrolases"/>
    <property type="match status" value="1"/>
</dbReference>
<dbReference type="InterPro" id="IPR001763">
    <property type="entry name" value="Rhodanese-like_dom"/>
</dbReference>
<dbReference type="Pfam" id="PF26341">
    <property type="entry name" value="AAA_SelU"/>
    <property type="match status" value="1"/>
</dbReference>
<evidence type="ECO:0000256" key="1">
    <source>
        <dbReference type="ARBA" id="ARBA00023266"/>
    </source>
</evidence>
<dbReference type="Proteomes" id="UP000323521">
    <property type="component" value="Chromosome"/>
</dbReference>
<gene>
    <name evidence="3" type="ORF">DCMF_04960</name>
</gene>
<dbReference type="EMBL" id="CP017634">
    <property type="protein sequence ID" value="ATW24223.1"/>
    <property type="molecule type" value="Genomic_DNA"/>
</dbReference>
<evidence type="ECO:0000313" key="4">
    <source>
        <dbReference type="Proteomes" id="UP000323521"/>
    </source>
</evidence>
<dbReference type="Gene3D" id="3.40.250.10">
    <property type="entry name" value="Rhodanese-like domain"/>
    <property type="match status" value="1"/>
</dbReference>
<dbReference type="PANTHER" id="PTHR30401:SF0">
    <property type="entry name" value="TRNA 2-SELENOURIDINE SYNTHASE"/>
    <property type="match status" value="1"/>
</dbReference>
<keyword evidence="1" id="KW-0711">Selenium</keyword>
<dbReference type="GO" id="GO:0002098">
    <property type="term" value="P:tRNA wobble uridine modification"/>
    <property type="evidence" value="ECO:0007669"/>
    <property type="project" value="InterPro"/>
</dbReference>
<organism evidence="3 4">
    <name type="scientific">Formimonas warabiya</name>
    <dbReference type="NCBI Taxonomy" id="1761012"/>
    <lineage>
        <taxon>Bacteria</taxon>
        <taxon>Bacillati</taxon>
        <taxon>Bacillota</taxon>
        <taxon>Clostridia</taxon>
        <taxon>Eubacteriales</taxon>
        <taxon>Peptococcaceae</taxon>
        <taxon>Candidatus Formimonas</taxon>
    </lineage>
</organism>
<dbReference type="Gene3D" id="3.40.50.300">
    <property type="entry name" value="P-loop containing nucleotide triphosphate hydrolases"/>
    <property type="match status" value="1"/>
</dbReference>
<dbReference type="NCBIfam" id="TIGR03167">
    <property type="entry name" value="tRNA_sel_U_synt"/>
    <property type="match status" value="1"/>
</dbReference>
<dbReference type="SUPFAM" id="SSF52821">
    <property type="entry name" value="Rhodanese/Cell cycle control phosphatase"/>
    <property type="match status" value="1"/>
</dbReference>
<dbReference type="PROSITE" id="PS50206">
    <property type="entry name" value="RHODANESE_3"/>
    <property type="match status" value="1"/>
</dbReference>
<dbReference type="NCBIfam" id="NF008752">
    <property type="entry name" value="PRK11784.1-4"/>
    <property type="match status" value="1"/>
</dbReference>
<dbReference type="InterPro" id="IPR027417">
    <property type="entry name" value="P-loop_NTPase"/>
</dbReference>
<keyword evidence="4" id="KW-1185">Reference proteome</keyword>
<accession>A0A3G1KP23</accession>
<dbReference type="KEGG" id="fwa:DCMF_04960"/>
<dbReference type="GO" id="GO:0043828">
    <property type="term" value="F:tRNA 2-selenouridine synthase activity"/>
    <property type="evidence" value="ECO:0007669"/>
    <property type="project" value="InterPro"/>
</dbReference>
<sequence length="347" mass="40136">MITDLDFDDSLKMPRPLYIDVRSEREYQEDHIPHSLNIPVFNDEERIQVGLIYKNEGPEKARKAGLNIVAPKLPQLVKTIEEAALGKQLILYCWRGGLRSYSLATILDLMNIRVFRLKGGYKRYRQWINNYFQQERFSFEVIVIHGLTGTGKTGVIQKLAHLGAGAVDLEALANNRGSVFGNVGLEEQPSQKLFESRLWDELHKNQEKKFIIVECESKRIGKITIPLSLFRGMREGRHILLFDTIDNRVKRIISEYHVDRYGKELIEALTRLKSRLGNETVASLSQMIEKENYASAVERLLIDYYDPLYQYPACPSREYDMSIPFSDISQTAAIIQKYLSTLEREMR</sequence>
<dbReference type="NCBIfam" id="NF008750">
    <property type="entry name" value="PRK11784.1-2"/>
    <property type="match status" value="1"/>
</dbReference>
<name>A0A3G1KP23_FORW1</name>
<dbReference type="InterPro" id="IPR058840">
    <property type="entry name" value="AAA_SelU"/>
</dbReference>
<reference evidence="3 4" key="1">
    <citation type="submission" date="2016-10" db="EMBL/GenBank/DDBJ databases">
        <title>Complete Genome Sequence of Peptococcaceae strain DCMF.</title>
        <authorList>
            <person name="Edwards R.J."/>
            <person name="Holland S.I."/>
            <person name="Deshpande N.P."/>
            <person name="Wong Y.K."/>
            <person name="Ertan H."/>
            <person name="Manefield M."/>
            <person name="Russell T.L."/>
            <person name="Lee M.J."/>
        </authorList>
    </citation>
    <scope>NUCLEOTIDE SEQUENCE [LARGE SCALE GENOMIC DNA]</scope>
    <source>
        <strain evidence="3 4">DCMF</strain>
    </source>
</reference>